<gene>
    <name evidence="1" type="ORF">HIBIKMCM_00008</name>
</gene>
<dbReference type="Proteomes" id="UP001182455">
    <property type="component" value="Segment"/>
</dbReference>
<proteinExistence type="predicted"/>
<accession>A0AA49EP64</accession>
<name>A0AA49EP64_9CAUD</name>
<protein>
    <submittedName>
        <fullName evidence="1">Uncharacterized protein</fullName>
    </submittedName>
</protein>
<evidence type="ECO:0000313" key="2">
    <source>
        <dbReference type="Proteomes" id="UP001182455"/>
    </source>
</evidence>
<evidence type="ECO:0000313" key="1">
    <source>
        <dbReference type="EMBL" id="WEM05550.1"/>
    </source>
</evidence>
<reference evidence="1" key="1">
    <citation type="submission" date="2023-07" db="EMBL/GenBank/DDBJ databases">
        <title>First report of Ralstonia pseudosolanacearum infecting Boesenbergia rotunda from Thailand.</title>
        <authorList>
            <person name="Carroll S."/>
            <person name="McGreig S."/>
            <person name="Bryning A."/>
            <person name="Vicente J.G."/>
            <person name="Aspin A."/>
        </authorList>
    </citation>
    <scope>NUCLEOTIDE SEQUENCE</scope>
</reference>
<sequence length="66" mass="6982">MSKTTAAFTLTLTAILVTSAAIAVGNYQAQRRAHCIQHVALSGVQGTADVDVAVAVCKTDYIKRFN</sequence>
<keyword evidence="2" id="KW-1185">Reference proteome</keyword>
<organism evidence="1 2">
    <name type="scientific">Ralstonia phage BOESR1</name>
    <dbReference type="NCBI Taxonomy" id="3034917"/>
    <lineage>
        <taxon>Viruses</taxon>
        <taxon>Duplodnaviria</taxon>
        <taxon>Heunggongvirae</taxon>
        <taxon>Uroviricota</taxon>
        <taxon>Caudoviricetes</taxon>
        <taxon>Autographivirales</taxon>
        <taxon>Autographivirales incertae sedis</taxon>
        <taxon>Boesrvirus</taxon>
        <taxon>Boesrvirus BOESR1</taxon>
    </lineage>
</organism>
<dbReference type="EMBL" id="OR367448">
    <property type="protein sequence ID" value="WEM05550.1"/>
    <property type="molecule type" value="Genomic_DNA"/>
</dbReference>